<evidence type="ECO:0000313" key="2">
    <source>
        <dbReference type="EMBL" id="MDF9406810.1"/>
    </source>
</evidence>
<accession>A0A9X4H012</accession>
<dbReference type="GO" id="GO:0005525">
    <property type="term" value="F:GTP binding"/>
    <property type="evidence" value="ECO:0007669"/>
    <property type="project" value="InterPro"/>
</dbReference>
<feature type="domain" description="Molybdopterin-guanine dinucleotide biosynthesis protein B (MobB)" evidence="1">
    <location>
        <begin position="7"/>
        <end position="136"/>
    </location>
</feature>
<dbReference type="InterPro" id="IPR027417">
    <property type="entry name" value="P-loop_NTPase"/>
</dbReference>
<dbReference type="Proteomes" id="UP001154312">
    <property type="component" value="Unassembled WGS sequence"/>
</dbReference>
<reference evidence="2" key="1">
    <citation type="submission" date="2022-02" db="EMBL/GenBank/DDBJ databases">
        <authorList>
            <person name="Leng L."/>
        </authorList>
    </citation>
    <scope>NUCLEOTIDE SEQUENCE</scope>
    <source>
        <strain evidence="2">JI</strain>
    </source>
</reference>
<dbReference type="EMBL" id="JAKOAV010000001">
    <property type="protein sequence ID" value="MDF9406810.1"/>
    <property type="molecule type" value="Genomic_DNA"/>
</dbReference>
<proteinExistence type="predicted"/>
<dbReference type="CDD" id="cd03116">
    <property type="entry name" value="MobB"/>
    <property type="match status" value="1"/>
</dbReference>
<protein>
    <submittedName>
        <fullName evidence="2">Molybdopterin-guanine dinucleotide biosynthesis protein B</fullName>
    </submittedName>
</protein>
<dbReference type="AlphaFoldDB" id="A0A9X4H012"/>
<dbReference type="PANTHER" id="PTHR40072:SF1">
    <property type="entry name" value="MOLYBDOPTERIN-GUANINE DINUCLEOTIDE BIOSYNTHESIS ADAPTER PROTEIN"/>
    <property type="match status" value="1"/>
</dbReference>
<gene>
    <name evidence="2" type="primary">mobB</name>
    <name evidence="2" type="ORF">L7E55_00300</name>
</gene>
<evidence type="ECO:0000259" key="1">
    <source>
        <dbReference type="Pfam" id="PF03205"/>
    </source>
</evidence>
<dbReference type="NCBIfam" id="TIGR00176">
    <property type="entry name" value="mobB"/>
    <property type="match status" value="1"/>
</dbReference>
<dbReference type="InterPro" id="IPR052539">
    <property type="entry name" value="MGD_biosynthesis_adapter"/>
</dbReference>
<keyword evidence="3" id="KW-1185">Reference proteome</keyword>
<comment type="caution">
    <text evidence="2">The sequence shown here is derived from an EMBL/GenBank/DDBJ whole genome shotgun (WGS) entry which is preliminary data.</text>
</comment>
<dbReference type="Pfam" id="PF03205">
    <property type="entry name" value="MobB"/>
    <property type="match status" value="1"/>
</dbReference>
<organism evidence="2 3">
    <name type="scientific">Pelotomaculum isophthalicicum JI</name>
    <dbReference type="NCBI Taxonomy" id="947010"/>
    <lineage>
        <taxon>Bacteria</taxon>
        <taxon>Bacillati</taxon>
        <taxon>Bacillota</taxon>
        <taxon>Clostridia</taxon>
        <taxon>Eubacteriales</taxon>
        <taxon>Desulfotomaculaceae</taxon>
        <taxon>Pelotomaculum</taxon>
    </lineage>
</organism>
<dbReference type="InterPro" id="IPR004435">
    <property type="entry name" value="MobB_dom"/>
</dbReference>
<name>A0A9X4H012_9FIRM</name>
<dbReference type="PANTHER" id="PTHR40072">
    <property type="entry name" value="MOLYBDOPTERIN-GUANINE DINUCLEOTIDE BIOSYNTHESIS ADAPTER PROTEIN-RELATED"/>
    <property type="match status" value="1"/>
</dbReference>
<evidence type="ECO:0000313" key="3">
    <source>
        <dbReference type="Proteomes" id="UP001154312"/>
    </source>
</evidence>
<sequence length="169" mass="18177">MEMSVPVIGLAGYSGSGKTTLLEKLIAELKRRGYRVGVIKHTHHPVEFDQPGKDTWRHSRAGADVVALAAPGGMSLVRKFEGEAGPETIIAMIGGVDVIIIEGYKNGKWPKIAVIRQGVDERPAISAEEFIAVVSDVPQNAGVPYFGLNDVVGIADLIERDFLKNSSQV</sequence>
<dbReference type="Gene3D" id="3.40.50.300">
    <property type="entry name" value="P-loop containing nucleotide triphosphate hydrolases"/>
    <property type="match status" value="1"/>
</dbReference>
<dbReference type="GO" id="GO:0006777">
    <property type="term" value="P:Mo-molybdopterin cofactor biosynthetic process"/>
    <property type="evidence" value="ECO:0007669"/>
    <property type="project" value="InterPro"/>
</dbReference>
<dbReference type="SUPFAM" id="SSF52540">
    <property type="entry name" value="P-loop containing nucleoside triphosphate hydrolases"/>
    <property type="match status" value="1"/>
</dbReference>
<dbReference type="RefSeq" id="WP_277441956.1">
    <property type="nucleotide sequence ID" value="NZ_JAKOAV010000001.1"/>
</dbReference>